<keyword evidence="1" id="KW-0677">Repeat</keyword>
<evidence type="ECO:0000313" key="4">
    <source>
        <dbReference type="Proteomes" id="UP000593574"/>
    </source>
</evidence>
<gene>
    <name evidence="3" type="ORF">Golax_003777</name>
</gene>
<organism evidence="3 4">
    <name type="scientific">Gossypium laxum</name>
    <dbReference type="NCBI Taxonomy" id="34288"/>
    <lineage>
        <taxon>Eukaryota</taxon>
        <taxon>Viridiplantae</taxon>
        <taxon>Streptophyta</taxon>
        <taxon>Embryophyta</taxon>
        <taxon>Tracheophyta</taxon>
        <taxon>Spermatophyta</taxon>
        <taxon>Magnoliopsida</taxon>
        <taxon>eudicotyledons</taxon>
        <taxon>Gunneridae</taxon>
        <taxon>Pentapetalae</taxon>
        <taxon>rosids</taxon>
        <taxon>malvids</taxon>
        <taxon>Malvales</taxon>
        <taxon>Malvaceae</taxon>
        <taxon>Malvoideae</taxon>
        <taxon>Gossypium</taxon>
    </lineage>
</organism>
<dbReference type="Pfam" id="PF01535">
    <property type="entry name" value="PPR"/>
    <property type="match status" value="2"/>
</dbReference>
<protein>
    <recommendedName>
        <fullName evidence="5">Pentatricopeptide repeat-containing protein</fullName>
    </recommendedName>
</protein>
<evidence type="ECO:0000256" key="2">
    <source>
        <dbReference type="PROSITE-ProRule" id="PRU00708"/>
    </source>
</evidence>
<dbReference type="Gene3D" id="1.25.40.10">
    <property type="entry name" value="Tetratricopeptide repeat domain"/>
    <property type="match status" value="1"/>
</dbReference>
<accession>A0A7J9AI88</accession>
<dbReference type="Proteomes" id="UP000593574">
    <property type="component" value="Unassembled WGS sequence"/>
</dbReference>
<dbReference type="GO" id="GO:0003723">
    <property type="term" value="F:RNA binding"/>
    <property type="evidence" value="ECO:0007669"/>
    <property type="project" value="InterPro"/>
</dbReference>
<dbReference type="InterPro" id="IPR002885">
    <property type="entry name" value="PPR_rpt"/>
</dbReference>
<dbReference type="InterPro" id="IPR011990">
    <property type="entry name" value="TPR-like_helical_dom_sf"/>
</dbReference>
<comment type="caution">
    <text evidence="3">The sequence shown here is derived from an EMBL/GenBank/DDBJ whole genome shotgun (WGS) entry which is preliminary data.</text>
</comment>
<sequence length="177" mass="20071">MDRSTDTNLFVLYFKLCTDFRETKRVFDLVLVKYDNSCTLMVSEYIKAGRPQSSLQLFFELLRLGAEPSRFTLSAVIKACSVLGKLRMGCCFHAIVLKHGFHSDNVILIALIEFYGRNGQLNEMCQLFDELRELGAICLVCDPLSSIWGEDCESTSFTTIPSASVEYMNQTNQDNSF</sequence>
<evidence type="ECO:0000313" key="3">
    <source>
        <dbReference type="EMBL" id="MBA0723169.1"/>
    </source>
</evidence>
<dbReference type="PANTHER" id="PTHR47926">
    <property type="entry name" value="PENTATRICOPEPTIDE REPEAT-CONTAINING PROTEIN"/>
    <property type="match status" value="1"/>
</dbReference>
<evidence type="ECO:0008006" key="5">
    <source>
        <dbReference type="Google" id="ProtNLM"/>
    </source>
</evidence>
<feature type="repeat" description="PPR" evidence="2">
    <location>
        <begin position="104"/>
        <end position="138"/>
    </location>
</feature>
<evidence type="ECO:0000256" key="1">
    <source>
        <dbReference type="ARBA" id="ARBA00022737"/>
    </source>
</evidence>
<dbReference type="PROSITE" id="PS51375">
    <property type="entry name" value="PPR"/>
    <property type="match status" value="1"/>
</dbReference>
<keyword evidence="4" id="KW-1185">Reference proteome</keyword>
<reference evidence="3 4" key="1">
    <citation type="journal article" date="2019" name="Genome Biol. Evol.">
        <title>Insights into the evolution of the New World diploid cottons (Gossypium, subgenus Houzingenia) based on genome sequencing.</title>
        <authorList>
            <person name="Grover C.E."/>
            <person name="Arick M.A. 2nd"/>
            <person name="Thrash A."/>
            <person name="Conover J.L."/>
            <person name="Sanders W.S."/>
            <person name="Peterson D.G."/>
            <person name="Frelichowski J.E."/>
            <person name="Scheffler J.A."/>
            <person name="Scheffler B.E."/>
            <person name="Wendel J.F."/>
        </authorList>
    </citation>
    <scope>NUCLEOTIDE SEQUENCE [LARGE SCALE GENOMIC DNA]</scope>
    <source>
        <strain evidence="3">4</strain>
        <tissue evidence="3">Leaf</tissue>
    </source>
</reference>
<dbReference type="PANTHER" id="PTHR47926:SF525">
    <property type="entry name" value="EMB2261"/>
    <property type="match status" value="1"/>
</dbReference>
<dbReference type="GO" id="GO:0009451">
    <property type="term" value="P:RNA modification"/>
    <property type="evidence" value="ECO:0007669"/>
    <property type="project" value="InterPro"/>
</dbReference>
<proteinExistence type="predicted"/>
<dbReference type="AlphaFoldDB" id="A0A7J9AI88"/>
<dbReference type="NCBIfam" id="TIGR00756">
    <property type="entry name" value="PPR"/>
    <property type="match status" value="1"/>
</dbReference>
<name>A0A7J9AI88_9ROSI</name>
<dbReference type="EMBL" id="JABEZV010000010">
    <property type="protein sequence ID" value="MBA0723169.1"/>
    <property type="molecule type" value="Genomic_DNA"/>
</dbReference>
<dbReference type="InterPro" id="IPR046960">
    <property type="entry name" value="PPR_At4g14850-like_plant"/>
</dbReference>